<name>A0A3A8ACB9_9HYPH</name>
<feature type="transmembrane region" description="Helical" evidence="2">
    <location>
        <begin position="371"/>
        <end position="393"/>
    </location>
</feature>
<accession>A0A3A8ACB9</accession>
<feature type="transmembrane region" description="Helical" evidence="2">
    <location>
        <begin position="431"/>
        <end position="452"/>
    </location>
</feature>
<evidence type="ECO:0000313" key="6">
    <source>
        <dbReference type="Proteomes" id="UP000246132"/>
    </source>
</evidence>
<keyword evidence="6" id="KW-1185">Reference proteome</keyword>
<protein>
    <submittedName>
        <fullName evidence="5">DUF2207 domain-containing protein</fullName>
    </submittedName>
</protein>
<feature type="transmembrane region" description="Helical" evidence="2">
    <location>
        <begin position="464"/>
        <end position="484"/>
    </location>
</feature>
<keyword evidence="2" id="KW-0812">Transmembrane</keyword>
<dbReference type="EMBL" id="QFWV02000005">
    <property type="protein sequence ID" value="RKF06978.1"/>
    <property type="molecule type" value="Genomic_DNA"/>
</dbReference>
<keyword evidence="2" id="KW-0472">Membrane</keyword>
<dbReference type="OrthoDB" id="9767603at2"/>
<comment type="caution">
    <text evidence="5">The sequence shown here is derived from an EMBL/GenBank/DDBJ whole genome shotgun (WGS) entry which is preliminary data.</text>
</comment>
<feature type="domain" description="DUF2207" evidence="3">
    <location>
        <begin position="10"/>
        <end position="201"/>
    </location>
</feature>
<dbReference type="Pfam" id="PF09972">
    <property type="entry name" value="DUF2207"/>
    <property type="match status" value="1"/>
</dbReference>
<evidence type="ECO:0000259" key="4">
    <source>
        <dbReference type="Pfam" id="PF20990"/>
    </source>
</evidence>
<dbReference type="InterPro" id="IPR018702">
    <property type="entry name" value="DUF2207"/>
</dbReference>
<dbReference type="InterPro" id="IPR048389">
    <property type="entry name" value="YciQ-like_C"/>
</dbReference>
<dbReference type="AlphaFoldDB" id="A0A3A8ACB9"/>
<evidence type="ECO:0000313" key="5">
    <source>
        <dbReference type="EMBL" id="RKF06978.1"/>
    </source>
</evidence>
<evidence type="ECO:0000256" key="1">
    <source>
        <dbReference type="SAM" id="MobiDB-lite"/>
    </source>
</evidence>
<evidence type="ECO:0000256" key="2">
    <source>
        <dbReference type="SAM" id="Phobius"/>
    </source>
</evidence>
<gene>
    <name evidence="5" type="ORF">DEM25_009300</name>
</gene>
<feature type="domain" description="Predicted membrane protein YciQ-like C-terminal" evidence="4">
    <location>
        <begin position="256"/>
        <end position="418"/>
    </location>
</feature>
<organism evidence="5 6">
    <name type="scientific">Oceaniradius stylonematis</name>
    <dbReference type="NCBI Taxonomy" id="2184161"/>
    <lineage>
        <taxon>Bacteria</taxon>
        <taxon>Pseudomonadati</taxon>
        <taxon>Pseudomonadota</taxon>
        <taxon>Alphaproteobacteria</taxon>
        <taxon>Hyphomicrobiales</taxon>
        <taxon>Ahrensiaceae</taxon>
        <taxon>Oceaniradius</taxon>
    </lineage>
</organism>
<reference evidence="5 6" key="1">
    <citation type="journal article" date="2018" name="Int. J. Syst. Bacteriol.">
        <title>Oceaniradius stylonemae gen. nov., sp. nov., isolated from a red alga, Stylonema cornu-cervi.</title>
        <authorList>
            <person name="Jeong S."/>
        </authorList>
    </citation>
    <scope>NUCLEOTIDE SEQUENCE [LARGE SCALE GENOMIC DNA]</scope>
    <source>
        <strain evidence="5 6">StC1</strain>
    </source>
</reference>
<feature type="transmembrane region" description="Helical" evidence="2">
    <location>
        <begin position="399"/>
        <end position="419"/>
    </location>
</feature>
<sequence>MAVAAVADERILLFDSDITINPDGTLDVVETIRVNAEGQRIRRGIFRDFPLRVENAAGREVLVGFDVVAVTRNGAPEPYFVERDGRVARTYVGDADVFLRPGVHTYTITYRTDRQLRFFEDHDEIFWNVTGNAWAFPIDVARATVRLPGEARAQDVIFFTGPFGSRGREARSARANNNGTVIFETTAPLGPREGLTVGVKFPKGHVAEPAAGQFFLRDFAGEVVAFGGLAFVFGFFFWAWNRVGRDPPEDIVVPRWELPDGVSPALTHYIANRGLRGQGFTALSAAALNLAVKGYMELDNNDGTLTMRRTDTPLMGSKLPVGERALADRVSANGGALTVTKTNGERVKRMADRFRSAIEDEHRAVFYKSNVGYVVAGLVLSIVVTIAALALSGPVETTLVPLIPLGFIGIVVTVLLVNAAKNARRGLGGKIGLAFTVFIAISLIVNVGLAGIADGLALIEKPLLVGPLITLLMLNALFFFLMGAPTPLGQTRSAEIAGLKRYLTVAEEDRMNMLGSPEMSPQHYETLLPYAVALGVEKPWSKAFQKWLAAAAAAGVATAVAYHGPRWYHGDGFRADRIGDQMGSLAGDLSSSMTAAMPAPKSSSSGFSSGGGFSGGGGGGGGGGGW</sequence>
<feature type="compositionally biased region" description="Gly residues" evidence="1">
    <location>
        <begin position="608"/>
        <end position="626"/>
    </location>
</feature>
<dbReference type="Pfam" id="PF20990">
    <property type="entry name" value="DUF2207_C"/>
    <property type="match status" value="2"/>
</dbReference>
<dbReference type="Proteomes" id="UP000246132">
    <property type="component" value="Unassembled WGS sequence"/>
</dbReference>
<evidence type="ECO:0000259" key="3">
    <source>
        <dbReference type="Pfam" id="PF09972"/>
    </source>
</evidence>
<keyword evidence="2" id="KW-1133">Transmembrane helix</keyword>
<feature type="transmembrane region" description="Helical" evidence="2">
    <location>
        <begin position="219"/>
        <end position="240"/>
    </location>
</feature>
<feature type="domain" description="Predicted membrane protein YciQ-like C-terminal" evidence="4">
    <location>
        <begin position="420"/>
        <end position="544"/>
    </location>
</feature>
<feature type="region of interest" description="Disordered" evidence="1">
    <location>
        <begin position="593"/>
        <end position="626"/>
    </location>
</feature>
<proteinExistence type="predicted"/>